<feature type="signal peptide" evidence="2">
    <location>
        <begin position="1"/>
        <end position="32"/>
    </location>
</feature>
<feature type="chain" id="PRO_5039460008" evidence="2">
    <location>
        <begin position="33"/>
        <end position="215"/>
    </location>
</feature>
<sequence length="215" mass="23043">MNVQEIPERSRRRSLALVFAAAALIAASAVSAQSIVDDWASIKAPPLPELKPVTIDPKTTALLMLDFVTPNCTNRPRCMAQLPAVKKLLETAREKGMVVAFATGAAGKRADTRPEVYPLDSEPVVSTGVDKFMNTDLEKILKDGGVTTVIAIGTAAQGAVLYTASGASLRGMKVIVPIDGMSDTPYSEQYTAWHLANAPVVSRNVTLTRFDLLKF</sequence>
<dbReference type="Gene3D" id="3.40.50.850">
    <property type="entry name" value="Isochorismatase-like"/>
    <property type="match status" value="1"/>
</dbReference>
<evidence type="ECO:0000313" key="4">
    <source>
        <dbReference type="EMBL" id="MBK8525478.1"/>
    </source>
</evidence>
<gene>
    <name evidence="4" type="ORF">IPL58_16465</name>
</gene>
<dbReference type="PANTHER" id="PTHR43540">
    <property type="entry name" value="PEROXYUREIDOACRYLATE/UREIDOACRYLATE AMIDOHYDROLASE-RELATED"/>
    <property type="match status" value="1"/>
</dbReference>
<dbReference type="GO" id="GO:0016787">
    <property type="term" value="F:hydrolase activity"/>
    <property type="evidence" value="ECO:0007669"/>
    <property type="project" value="UniProtKB-KW"/>
</dbReference>
<dbReference type="InterPro" id="IPR036380">
    <property type="entry name" value="Isochorismatase-like_sf"/>
</dbReference>
<dbReference type="InterPro" id="IPR000868">
    <property type="entry name" value="Isochorismatase-like_dom"/>
</dbReference>
<protein>
    <submittedName>
        <fullName evidence="4">Isochorismatase family protein</fullName>
    </submittedName>
</protein>
<comment type="caution">
    <text evidence="4">The sequence shown here is derived from an EMBL/GenBank/DDBJ whole genome shotgun (WGS) entry which is preliminary data.</text>
</comment>
<evidence type="ECO:0000259" key="3">
    <source>
        <dbReference type="Pfam" id="PF00857"/>
    </source>
</evidence>
<evidence type="ECO:0000256" key="1">
    <source>
        <dbReference type="ARBA" id="ARBA00022801"/>
    </source>
</evidence>
<feature type="domain" description="Isochorismatase-like" evidence="3">
    <location>
        <begin position="60"/>
        <end position="201"/>
    </location>
</feature>
<proteinExistence type="predicted"/>
<dbReference type="AlphaFoldDB" id="A0A9D7PSM6"/>
<dbReference type="SUPFAM" id="SSF52499">
    <property type="entry name" value="Isochorismatase-like hydrolases"/>
    <property type="match status" value="1"/>
</dbReference>
<accession>A0A9D7PSM6</accession>
<keyword evidence="1" id="KW-0378">Hydrolase</keyword>
<dbReference type="Proteomes" id="UP000886689">
    <property type="component" value="Unassembled WGS sequence"/>
</dbReference>
<name>A0A9D7PSM6_9PROT</name>
<dbReference type="InterPro" id="IPR050272">
    <property type="entry name" value="Isochorismatase-like_hydrls"/>
</dbReference>
<dbReference type="EMBL" id="JADJUC010000031">
    <property type="protein sequence ID" value="MBK8525478.1"/>
    <property type="molecule type" value="Genomic_DNA"/>
</dbReference>
<dbReference type="Pfam" id="PF00857">
    <property type="entry name" value="Isochorismatase"/>
    <property type="match status" value="1"/>
</dbReference>
<keyword evidence="2" id="KW-0732">Signal</keyword>
<evidence type="ECO:0000313" key="5">
    <source>
        <dbReference type="Proteomes" id="UP000886689"/>
    </source>
</evidence>
<organism evidence="4 5">
    <name type="scientific">Candidatus Proximibacter danicus</name>
    <dbReference type="NCBI Taxonomy" id="2954365"/>
    <lineage>
        <taxon>Bacteria</taxon>
        <taxon>Pseudomonadati</taxon>
        <taxon>Pseudomonadota</taxon>
        <taxon>Betaproteobacteria</taxon>
        <taxon>Candidatus Proximibacter</taxon>
    </lineage>
</organism>
<dbReference type="PANTHER" id="PTHR43540:SF6">
    <property type="entry name" value="ISOCHORISMATASE-LIKE DOMAIN-CONTAINING PROTEIN"/>
    <property type="match status" value="1"/>
</dbReference>
<reference evidence="4" key="1">
    <citation type="submission" date="2020-10" db="EMBL/GenBank/DDBJ databases">
        <title>Connecting structure to function with the recovery of over 1000 high-quality activated sludge metagenome-assembled genomes encoding full-length rRNA genes using long-read sequencing.</title>
        <authorList>
            <person name="Singleton C.M."/>
            <person name="Petriglieri F."/>
            <person name="Kristensen J.M."/>
            <person name="Kirkegaard R.H."/>
            <person name="Michaelsen T.Y."/>
            <person name="Andersen M.H."/>
            <person name="Karst S.M."/>
            <person name="Dueholm M.S."/>
            <person name="Nielsen P.H."/>
            <person name="Albertsen M."/>
        </authorList>
    </citation>
    <scope>NUCLEOTIDE SEQUENCE</scope>
    <source>
        <strain evidence="4">Hirt_18-Q3-R61-65_BATAC.395</strain>
    </source>
</reference>
<evidence type="ECO:0000256" key="2">
    <source>
        <dbReference type="SAM" id="SignalP"/>
    </source>
</evidence>